<dbReference type="Proteomes" id="UP000003919">
    <property type="component" value="Unassembled WGS sequence"/>
</dbReference>
<comment type="caution">
    <text evidence="1">The sequence shown here is derived from an EMBL/GenBank/DDBJ whole genome shotgun (WGS) entry which is preliminary data.</text>
</comment>
<dbReference type="HOGENOM" id="CLU_062997_0_0_10"/>
<protein>
    <recommendedName>
        <fullName evidence="3">DUF4421 domain-containing protein</fullName>
    </recommendedName>
</protein>
<dbReference type="STRING" id="388413.ALPR1_19068"/>
<dbReference type="EMBL" id="AAXU02000001">
    <property type="protein sequence ID" value="EAZ81168.1"/>
    <property type="molecule type" value="Genomic_DNA"/>
</dbReference>
<reference evidence="1 2" key="1">
    <citation type="journal article" date="2011" name="J. Bacteriol.">
        <title>Complete genome sequence of Algoriphagus sp. PR1, bacterial prey of a colony-forming choanoflagellate.</title>
        <authorList>
            <person name="Alegado R.A."/>
            <person name="Ferriera S."/>
            <person name="Nusbaum C."/>
            <person name="Young S.K."/>
            <person name="Zeng Q."/>
            <person name="Imamovic A."/>
            <person name="Fairclough S.R."/>
            <person name="King N."/>
        </authorList>
    </citation>
    <scope>NUCLEOTIDE SEQUENCE [LARGE SCALE GENOMIC DNA]</scope>
    <source>
        <strain evidence="1 2">PR1</strain>
    </source>
</reference>
<evidence type="ECO:0008006" key="3">
    <source>
        <dbReference type="Google" id="ProtNLM"/>
    </source>
</evidence>
<evidence type="ECO:0000313" key="2">
    <source>
        <dbReference type="Proteomes" id="UP000003919"/>
    </source>
</evidence>
<dbReference type="InterPro" id="IPR025535">
    <property type="entry name" value="DUF4421"/>
</dbReference>
<proteinExistence type="predicted"/>
<organism evidence="1 2">
    <name type="scientific">Algoriphagus machipongonensis</name>
    <dbReference type="NCBI Taxonomy" id="388413"/>
    <lineage>
        <taxon>Bacteria</taxon>
        <taxon>Pseudomonadati</taxon>
        <taxon>Bacteroidota</taxon>
        <taxon>Cytophagia</taxon>
        <taxon>Cytophagales</taxon>
        <taxon>Cyclobacteriaceae</taxon>
        <taxon>Algoriphagus</taxon>
    </lineage>
</organism>
<evidence type="ECO:0000313" key="1">
    <source>
        <dbReference type="EMBL" id="EAZ81168.1"/>
    </source>
</evidence>
<accession>A3HX45</accession>
<dbReference type="RefSeq" id="WP_008202870.1">
    <property type="nucleotide sequence ID" value="NZ_CM001023.1"/>
</dbReference>
<keyword evidence="2" id="KW-1185">Reference proteome</keyword>
<name>A3HX45_9BACT</name>
<dbReference type="OrthoDB" id="669053at2"/>
<sequence length="345" mass="39129">MPAYSKSFIILFAGLLSFFLSISAFGQVVYDTSYVDMQPEKFLIRLYTSKKYTDLRVAVPGEGKDYRFMPNSGLNLGLGFTYQKFTLNVAGPFGFMNKSRYEDWPIYLDLQVHAYPKKLIIDFLGQFYNGYSIASEYLSNTSEDYPREDMKLRTVGLNVNYLFNGEKLSLEAAFNQSHIQKRSAFSPFVGFEAYGGSVKGDSLLIPSSEMISLSSNFQKSSYFLAGPNAGLAGTLVFGRGFFLTGVASANLSLGYSDWENQNVTKKWGVVPTYFLRGFFGYNNDRFSINMNYVYKNSNLIKEEFFDNSINTGNYRVNLIYKINVGDKFKKGFQKVNPIRILSDLL</sequence>
<dbReference type="eggNOG" id="COG5571">
    <property type="taxonomic scope" value="Bacteria"/>
</dbReference>
<gene>
    <name evidence="1" type="ORF">ALPR1_19068</name>
</gene>
<dbReference type="AlphaFoldDB" id="A3HX45"/>
<dbReference type="Pfam" id="PF14391">
    <property type="entry name" value="DUF4421"/>
    <property type="match status" value="1"/>
</dbReference>